<gene>
    <name evidence="2" type="ORF">AYBTSS11_LOCUS8553</name>
</gene>
<organism evidence="2 3">
    <name type="scientific">Sphenostylis stenocarpa</name>
    <dbReference type="NCBI Taxonomy" id="92480"/>
    <lineage>
        <taxon>Eukaryota</taxon>
        <taxon>Viridiplantae</taxon>
        <taxon>Streptophyta</taxon>
        <taxon>Embryophyta</taxon>
        <taxon>Tracheophyta</taxon>
        <taxon>Spermatophyta</taxon>
        <taxon>Magnoliopsida</taxon>
        <taxon>eudicotyledons</taxon>
        <taxon>Gunneridae</taxon>
        <taxon>Pentapetalae</taxon>
        <taxon>rosids</taxon>
        <taxon>fabids</taxon>
        <taxon>Fabales</taxon>
        <taxon>Fabaceae</taxon>
        <taxon>Papilionoideae</taxon>
        <taxon>50 kb inversion clade</taxon>
        <taxon>NPAAA clade</taxon>
        <taxon>indigoferoid/millettioid clade</taxon>
        <taxon>Phaseoleae</taxon>
        <taxon>Sphenostylis</taxon>
    </lineage>
</organism>
<evidence type="ECO:0000313" key="2">
    <source>
        <dbReference type="EMBL" id="CAJ1938396.1"/>
    </source>
</evidence>
<dbReference type="EMBL" id="OY731400">
    <property type="protein sequence ID" value="CAJ1938396.1"/>
    <property type="molecule type" value="Genomic_DNA"/>
</dbReference>
<evidence type="ECO:0000256" key="1">
    <source>
        <dbReference type="SAM" id="MobiDB-lite"/>
    </source>
</evidence>
<feature type="compositionally biased region" description="Basic and acidic residues" evidence="1">
    <location>
        <begin position="1"/>
        <end position="19"/>
    </location>
</feature>
<sequence>MIVVEEDTKRKINSKDQRHLGQATNPSEDGQAIKECNSWASGARKTMSTQKLSFSANPFFSSKIEKTQYPDLGFQTTIPGYTYRNEWQKDKAKGLALESKGNSESNSIMAWYSFRQLIG</sequence>
<proteinExistence type="predicted"/>
<keyword evidence="3" id="KW-1185">Reference proteome</keyword>
<feature type="region of interest" description="Disordered" evidence="1">
    <location>
        <begin position="1"/>
        <end position="31"/>
    </location>
</feature>
<dbReference type="Proteomes" id="UP001189624">
    <property type="component" value="Chromosome 3"/>
</dbReference>
<protein>
    <submittedName>
        <fullName evidence="2">Uncharacterized protein</fullName>
    </submittedName>
</protein>
<dbReference type="AlphaFoldDB" id="A0AA86SRT4"/>
<evidence type="ECO:0000313" key="3">
    <source>
        <dbReference type="Proteomes" id="UP001189624"/>
    </source>
</evidence>
<name>A0AA86SRT4_9FABA</name>
<accession>A0AA86SRT4</accession>
<reference evidence="2" key="1">
    <citation type="submission" date="2023-10" db="EMBL/GenBank/DDBJ databases">
        <authorList>
            <person name="Domelevo Entfellner J.-B."/>
        </authorList>
    </citation>
    <scope>NUCLEOTIDE SEQUENCE</scope>
</reference>
<dbReference type="Gramene" id="rna-AYBTSS11_LOCUS8553">
    <property type="protein sequence ID" value="CAJ1938396.1"/>
    <property type="gene ID" value="gene-AYBTSS11_LOCUS8553"/>
</dbReference>